<evidence type="ECO:0000313" key="2">
    <source>
        <dbReference type="Proteomes" id="UP001230328"/>
    </source>
</evidence>
<proteinExistence type="predicted"/>
<organism evidence="1 2">
    <name type="scientific">Streptomyces umbrinus</name>
    <dbReference type="NCBI Taxonomy" id="67370"/>
    <lineage>
        <taxon>Bacteria</taxon>
        <taxon>Bacillati</taxon>
        <taxon>Actinomycetota</taxon>
        <taxon>Actinomycetes</taxon>
        <taxon>Kitasatosporales</taxon>
        <taxon>Streptomycetaceae</taxon>
        <taxon>Streptomyces</taxon>
        <taxon>Streptomyces phaeochromogenes group</taxon>
    </lineage>
</organism>
<comment type="caution">
    <text evidence="1">The sequence shown here is derived from an EMBL/GenBank/DDBJ whole genome shotgun (WGS) entry which is preliminary data.</text>
</comment>
<gene>
    <name evidence="1" type="ORF">QF035_011053</name>
</gene>
<accession>A0ABU0TCC6</accession>
<sequence length="65" mass="7064">MFLRHVRHRPGRFSNRALHIAVAFSMVSGLTLLGQGLALTAVTRSYTLCSPPYAAEVPGVPLTTR</sequence>
<evidence type="ECO:0000313" key="1">
    <source>
        <dbReference type="EMBL" id="MDQ1033471.1"/>
    </source>
</evidence>
<keyword evidence="2" id="KW-1185">Reference proteome</keyword>
<name>A0ABU0TCC6_9ACTN</name>
<dbReference type="EMBL" id="JAUSZI010000002">
    <property type="protein sequence ID" value="MDQ1033471.1"/>
    <property type="molecule type" value="Genomic_DNA"/>
</dbReference>
<protein>
    <submittedName>
        <fullName evidence="1">Uncharacterized protein</fullName>
    </submittedName>
</protein>
<reference evidence="1 2" key="1">
    <citation type="submission" date="2023-07" db="EMBL/GenBank/DDBJ databases">
        <title>Comparative genomics of wheat-associated soil bacteria to identify genetic determinants of phenazine resistance.</title>
        <authorList>
            <person name="Mouncey N."/>
        </authorList>
    </citation>
    <scope>NUCLEOTIDE SEQUENCE [LARGE SCALE GENOMIC DNA]</scope>
    <source>
        <strain evidence="1 2">V2I4</strain>
    </source>
</reference>
<dbReference type="Proteomes" id="UP001230328">
    <property type="component" value="Unassembled WGS sequence"/>
</dbReference>